<dbReference type="InterPro" id="IPR036286">
    <property type="entry name" value="LexA/Signal_pep-like_sf"/>
</dbReference>
<organism evidence="6 7">
    <name type="scientific">Enterococcus hermanniensis</name>
    <dbReference type="NCBI Taxonomy" id="249189"/>
    <lineage>
        <taxon>Bacteria</taxon>
        <taxon>Bacillati</taxon>
        <taxon>Bacillota</taxon>
        <taxon>Bacilli</taxon>
        <taxon>Lactobacillales</taxon>
        <taxon>Enterococcaceae</taxon>
        <taxon>Enterococcus</taxon>
    </lineage>
</organism>
<dbReference type="AlphaFoldDB" id="A0A1L8TF71"/>
<feature type="transmembrane region" description="Helical" evidence="4">
    <location>
        <begin position="6"/>
        <end position="25"/>
    </location>
</feature>
<keyword evidence="2" id="KW-0238">DNA-binding</keyword>
<dbReference type="PANTHER" id="PTHR40661:SF3">
    <property type="entry name" value="FELS-1 PROPHAGE TRANSCRIPTIONAL REGULATOR"/>
    <property type="match status" value="1"/>
</dbReference>
<evidence type="ECO:0000313" key="6">
    <source>
        <dbReference type="EMBL" id="OJG42979.1"/>
    </source>
</evidence>
<dbReference type="Proteomes" id="UP000182077">
    <property type="component" value="Unassembled WGS sequence"/>
</dbReference>
<feature type="domain" description="HTH cro/C1-type" evidence="5">
    <location>
        <begin position="44"/>
        <end position="96"/>
    </location>
</feature>
<dbReference type="InterPro" id="IPR001387">
    <property type="entry name" value="Cro/C1-type_HTH"/>
</dbReference>
<evidence type="ECO:0000256" key="3">
    <source>
        <dbReference type="ARBA" id="ARBA00023163"/>
    </source>
</evidence>
<keyword evidence="1" id="KW-0805">Transcription regulation</keyword>
<evidence type="ECO:0000256" key="4">
    <source>
        <dbReference type="SAM" id="Phobius"/>
    </source>
</evidence>
<sequence length="237" mass="26736">MTLRQHNIAINFIIVTICPKCYYLVDQLVRRKVMRTNKEIVELVKKYRTEKNMSQTDLAKFLHIDRANIARWESGARDIPFDRLPQIADALNIDYWHLIGAQAPSLEGRIPIKKFGSVKAGPNGLAFQEFLGYEYFDNVSNSEDFFVLTVDGDSMSGDGINNGDEALIRATNEIEFNGQIAVVIINGDEGTLKHVHFNDGVLMLVPSNPSYSPQIFAGSELENVRIAGVLKEIKRKY</sequence>
<dbReference type="CDD" id="cd00093">
    <property type="entry name" value="HTH_XRE"/>
    <property type="match status" value="1"/>
</dbReference>
<dbReference type="SUPFAM" id="SSF47413">
    <property type="entry name" value="lambda repressor-like DNA-binding domains"/>
    <property type="match status" value="1"/>
</dbReference>
<keyword evidence="4" id="KW-0472">Membrane</keyword>
<dbReference type="Pfam" id="PF01381">
    <property type="entry name" value="HTH_3"/>
    <property type="match status" value="1"/>
</dbReference>
<comment type="caution">
    <text evidence="6">The sequence shown here is derived from an EMBL/GenBank/DDBJ whole genome shotgun (WGS) entry which is preliminary data.</text>
</comment>
<evidence type="ECO:0000259" key="5">
    <source>
        <dbReference type="PROSITE" id="PS50943"/>
    </source>
</evidence>
<name>A0A1L8TF71_9ENTE</name>
<dbReference type="SMART" id="SM00530">
    <property type="entry name" value="HTH_XRE"/>
    <property type="match status" value="1"/>
</dbReference>
<keyword evidence="4" id="KW-0812">Transmembrane</keyword>
<keyword evidence="7" id="KW-1185">Reference proteome</keyword>
<dbReference type="SUPFAM" id="SSF51306">
    <property type="entry name" value="LexA/Signal peptidase"/>
    <property type="match status" value="1"/>
</dbReference>
<protein>
    <recommendedName>
        <fullName evidence="5">HTH cro/C1-type domain-containing protein</fullName>
    </recommendedName>
</protein>
<dbReference type="InterPro" id="IPR039418">
    <property type="entry name" value="LexA-like"/>
</dbReference>
<dbReference type="Pfam" id="PF00717">
    <property type="entry name" value="Peptidase_S24"/>
    <property type="match status" value="1"/>
</dbReference>
<proteinExistence type="predicted"/>
<reference evidence="6 7" key="1">
    <citation type="submission" date="2014-12" db="EMBL/GenBank/DDBJ databases">
        <title>Draft genome sequences of 29 type strains of Enterococci.</title>
        <authorList>
            <person name="Zhong Z."/>
            <person name="Sun Z."/>
            <person name="Liu W."/>
            <person name="Zhang W."/>
            <person name="Zhang H."/>
        </authorList>
    </citation>
    <scope>NUCLEOTIDE SEQUENCE [LARGE SCALE GENOMIC DNA]</scope>
    <source>
        <strain evidence="6 7">DSM 17122</strain>
    </source>
</reference>
<gene>
    <name evidence="6" type="ORF">RV04_GL000738</name>
</gene>
<dbReference type="EMBL" id="JXKQ01000016">
    <property type="protein sequence ID" value="OJG42979.1"/>
    <property type="molecule type" value="Genomic_DNA"/>
</dbReference>
<dbReference type="PROSITE" id="PS50943">
    <property type="entry name" value="HTH_CROC1"/>
    <property type="match status" value="1"/>
</dbReference>
<keyword evidence="4" id="KW-1133">Transmembrane helix</keyword>
<dbReference type="CDD" id="cd06529">
    <property type="entry name" value="S24_LexA-like"/>
    <property type="match status" value="1"/>
</dbReference>
<evidence type="ECO:0000256" key="1">
    <source>
        <dbReference type="ARBA" id="ARBA00023015"/>
    </source>
</evidence>
<dbReference type="InterPro" id="IPR010982">
    <property type="entry name" value="Lambda_DNA-bd_dom_sf"/>
</dbReference>
<dbReference type="Gene3D" id="2.10.109.10">
    <property type="entry name" value="Umud Fragment, subunit A"/>
    <property type="match status" value="1"/>
</dbReference>
<dbReference type="InterPro" id="IPR015927">
    <property type="entry name" value="Peptidase_S24_S26A/B/C"/>
</dbReference>
<keyword evidence="3" id="KW-0804">Transcription</keyword>
<dbReference type="PANTHER" id="PTHR40661">
    <property type="match status" value="1"/>
</dbReference>
<dbReference type="Gene3D" id="1.10.260.40">
    <property type="entry name" value="lambda repressor-like DNA-binding domains"/>
    <property type="match status" value="1"/>
</dbReference>
<dbReference type="GO" id="GO:0003677">
    <property type="term" value="F:DNA binding"/>
    <property type="evidence" value="ECO:0007669"/>
    <property type="project" value="UniProtKB-KW"/>
</dbReference>
<accession>A0A1L8TF71</accession>
<evidence type="ECO:0000313" key="7">
    <source>
        <dbReference type="Proteomes" id="UP000182077"/>
    </source>
</evidence>
<dbReference type="STRING" id="249189.RV04_GL000738"/>
<evidence type="ECO:0000256" key="2">
    <source>
        <dbReference type="ARBA" id="ARBA00023125"/>
    </source>
</evidence>